<dbReference type="Proteomes" id="UP000007347">
    <property type="component" value="Chromosome"/>
</dbReference>
<sequence length="129" mass="14664">MKTVLYANKLENIGGMLEDIIHEQVPGIKVEVCNSIDGLSQKFRQLLNNVSVVILLVAFRDELVQLNYMSPLFENTRVVLILPDRRKDTLALGFRLKTSFVSYIDSDLQDVASVLRQILKKAKEKMQNG</sequence>
<organism evidence="1 2">
    <name type="scientific">Desulfobacula toluolica (strain DSM 7467 / Tol2)</name>
    <dbReference type="NCBI Taxonomy" id="651182"/>
    <lineage>
        <taxon>Bacteria</taxon>
        <taxon>Pseudomonadati</taxon>
        <taxon>Thermodesulfobacteriota</taxon>
        <taxon>Desulfobacteria</taxon>
        <taxon>Desulfobacterales</taxon>
        <taxon>Desulfobacteraceae</taxon>
        <taxon>Desulfobacula</taxon>
    </lineage>
</organism>
<keyword evidence="2" id="KW-1185">Reference proteome</keyword>
<evidence type="ECO:0000313" key="1">
    <source>
        <dbReference type="EMBL" id="CCK78639.1"/>
    </source>
</evidence>
<dbReference type="EMBL" id="FO203503">
    <property type="protein sequence ID" value="CCK78639.1"/>
    <property type="molecule type" value="Genomic_DNA"/>
</dbReference>
<dbReference type="RefSeq" id="WP_014955996.1">
    <property type="nucleotide sequence ID" value="NC_018645.1"/>
</dbReference>
<gene>
    <name evidence="1" type="ordered locus">TOL2_C04700</name>
</gene>
<name>K0N3E4_DESTT</name>
<reference evidence="1 2" key="1">
    <citation type="journal article" date="2013" name="Environ. Microbiol.">
        <title>Complete genome, catabolic sub-proteomes and key-metabolites of Desulfobacula toluolica Tol2, a marine, aromatic compound-degrading, sulfate-reducing bacterium.</title>
        <authorList>
            <person name="Wohlbrand L."/>
            <person name="Jacob J.H."/>
            <person name="Kube M."/>
            <person name="Mussmann M."/>
            <person name="Jarling R."/>
            <person name="Beck A."/>
            <person name="Amann R."/>
            <person name="Wilkes H."/>
            <person name="Reinhardt R."/>
            <person name="Rabus R."/>
        </authorList>
    </citation>
    <scope>NUCLEOTIDE SEQUENCE [LARGE SCALE GENOMIC DNA]</scope>
    <source>
        <strain evidence="2">DSM 7467 / Tol2</strain>
    </source>
</reference>
<dbReference type="AlphaFoldDB" id="K0N3E4"/>
<dbReference type="STRING" id="651182.TOL2_C04700"/>
<evidence type="ECO:0000313" key="2">
    <source>
        <dbReference type="Proteomes" id="UP000007347"/>
    </source>
</evidence>
<dbReference type="OrthoDB" id="5432281at2"/>
<proteinExistence type="predicted"/>
<accession>K0N3E4</accession>
<dbReference type="HOGENOM" id="CLU_1945307_0_0_7"/>
<protein>
    <submittedName>
        <fullName evidence="1">Uncharacterized protein</fullName>
    </submittedName>
</protein>
<dbReference type="KEGG" id="dto:TOL2_C04700"/>